<name>A0A3S1ANW7_9CYAN</name>
<reference evidence="2" key="1">
    <citation type="submission" date="2018-12" db="EMBL/GenBank/DDBJ databases">
        <authorList>
            <person name="Will S."/>
            <person name="Neumann-Schaal M."/>
            <person name="Henke P."/>
        </authorList>
    </citation>
    <scope>NUCLEOTIDE SEQUENCE</scope>
    <source>
        <strain evidence="2">PCC 7102</strain>
    </source>
</reference>
<dbReference type="AlphaFoldDB" id="A0A3S1ANW7"/>
<proteinExistence type="predicted"/>
<feature type="transmembrane region" description="Helical" evidence="1">
    <location>
        <begin position="80"/>
        <end position="97"/>
    </location>
</feature>
<evidence type="ECO:0000313" key="3">
    <source>
        <dbReference type="Proteomes" id="UP000271624"/>
    </source>
</evidence>
<keyword evidence="1" id="KW-0472">Membrane</keyword>
<evidence type="ECO:0000256" key="1">
    <source>
        <dbReference type="SAM" id="Phobius"/>
    </source>
</evidence>
<reference evidence="2" key="2">
    <citation type="journal article" date="2019" name="Genome Biol. Evol.">
        <title>Day and night: Metabolic profiles and evolutionary relationships of six axenic non-marine cyanobacteria.</title>
        <authorList>
            <person name="Will S.E."/>
            <person name="Henke P."/>
            <person name="Boedeker C."/>
            <person name="Huang S."/>
            <person name="Brinkmann H."/>
            <person name="Rohde M."/>
            <person name="Jarek M."/>
            <person name="Friedl T."/>
            <person name="Seufert S."/>
            <person name="Schumacher M."/>
            <person name="Overmann J."/>
            <person name="Neumann-Schaal M."/>
            <person name="Petersen J."/>
        </authorList>
    </citation>
    <scope>NUCLEOTIDE SEQUENCE [LARGE SCALE GENOMIC DNA]</scope>
    <source>
        <strain evidence="2">PCC 7102</strain>
    </source>
</reference>
<sequence>MLEDGQDAHPTRFDFTRFHSIGFHSLNNLLGEALMSYSASPANSSFVHRAIDTLKVAIPNVVVSLVVSVAASVVLTGLAYSLNAAFGIPVIPFFFIML</sequence>
<keyword evidence="1" id="KW-1133">Transmembrane helix</keyword>
<comment type="caution">
    <text evidence="2">The sequence shown here is derived from an EMBL/GenBank/DDBJ whole genome shotgun (WGS) entry which is preliminary data.</text>
</comment>
<gene>
    <name evidence="2" type="ORF">DSM106972_025720</name>
</gene>
<keyword evidence="1" id="KW-0812">Transmembrane</keyword>
<organism evidence="2 3">
    <name type="scientific">Dulcicalothrix desertica PCC 7102</name>
    <dbReference type="NCBI Taxonomy" id="232991"/>
    <lineage>
        <taxon>Bacteria</taxon>
        <taxon>Bacillati</taxon>
        <taxon>Cyanobacteriota</taxon>
        <taxon>Cyanophyceae</taxon>
        <taxon>Nostocales</taxon>
        <taxon>Calotrichaceae</taxon>
        <taxon>Dulcicalothrix</taxon>
    </lineage>
</organism>
<dbReference type="Proteomes" id="UP000271624">
    <property type="component" value="Unassembled WGS sequence"/>
</dbReference>
<evidence type="ECO:0000313" key="2">
    <source>
        <dbReference type="EMBL" id="RUT07311.1"/>
    </source>
</evidence>
<protein>
    <submittedName>
        <fullName evidence="2">Uncharacterized protein</fullName>
    </submittedName>
</protein>
<dbReference type="EMBL" id="RSCL01000005">
    <property type="protein sequence ID" value="RUT07311.1"/>
    <property type="molecule type" value="Genomic_DNA"/>
</dbReference>
<keyword evidence="3" id="KW-1185">Reference proteome</keyword>
<accession>A0A3S1ANW7</accession>